<dbReference type="CDD" id="cd24032">
    <property type="entry name" value="ASKHA_NBD_TsaB"/>
    <property type="match status" value="1"/>
</dbReference>
<dbReference type="InterPro" id="IPR043129">
    <property type="entry name" value="ATPase_NBD"/>
</dbReference>
<evidence type="ECO:0000259" key="1">
    <source>
        <dbReference type="Pfam" id="PF00814"/>
    </source>
</evidence>
<dbReference type="AlphaFoldDB" id="A0A371X138"/>
<evidence type="ECO:0000313" key="2">
    <source>
        <dbReference type="EMBL" id="RFC62933.1"/>
    </source>
</evidence>
<dbReference type="OrthoDB" id="9809995at2"/>
<dbReference type="Pfam" id="PF00814">
    <property type="entry name" value="TsaD"/>
    <property type="match status" value="1"/>
</dbReference>
<dbReference type="GO" id="GO:0016740">
    <property type="term" value="F:transferase activity"/>
    <property type="evidence" value="ECO:0007669"/>
    <property type="project" value="UniProtKB-KW"/>
</dbReference>
<protein>
    <submittedName>
        <fullName evidence="2">tRNA (Adenosine(37)-N6)-threonylcarbamoyltransferase complex dimerization subunit type 1 TsaB</fullName>
    </submittedName>
</protein>
<dbReference type="PANTHER" id="PTHR11735">
    <property type="entry name" value="TRNA N6-ADENOSINE THREONYLCARBAMOYLTRANSFERASE"/>
    <property type="match status" value="1"/>
</dbReference>
<dbReference type="Gene3D" id="3.30.420.40">
    <property type="match status" value="2"/>
</dbReference>
<feature type="domain" description="Gcp-like" evidence="1">
    <location>
        <begin position="40"/>
        <end position="131"/>
    </location>
</feature>
<proteinExistence type="predicted"/>
<dbReference type="InterPro" id="IPR022496">
    <property type="entry name" value="T6A_TsaB"/>
</dbReference>
<name>A0A371X138_9HYPH</name>
<dbReference type="RefSeq" id="WP_116683749.1">
    <property type="nucleotide sequence ID" value="NZ_QURL01000005.1"/>
</dbReference>
<organism evidence="2 3">
    <name type="scientific">Fulvimarina endophytica</name>
    <dbReference type="NCBI Taxonomy" id="2293836"/>
    <lineage>
        <taxon>Bacteria</taxon>
        <taxon>Pseudomonadati</taxon>
        <taxon>Pseudomonadota</taxon>
        <taxon>Alphaproteobacteria</taxon>
        <taxon>Hyphomicrobiales</taxon>
        <taxon>Aurantimonadaceae</taxon>
        <taxon>Fulvimarina</taxon>
    </lineage>
</organism>
<keyword evidence="2" id="KW-0808">Transferase</keyword>
<sequence length="232" mass="23456">MVSDDGRLVLAIDTSLDDCSAAIAAGGGDRIVAARTERIGRGHAERLPGLIDGVLAEAGAGFRDIAMVAVTIGPGSFTGVRVGVSAARGYALALGIPSVGISSLHAMAEGVRTTHAVLAVHDAKRGEVYALLLGADGSILSPPRALAPESIGDMLAGIDGPIDLTGSAAEMILGTLPHHETMISSARSEIDIATVARLACGSVGVEAAKPLYLRSADAKPASRPFSLFAQKA</sequence>
<dbReference type="Proteomes" id="UP000264310">
    <property type="component" value="Unassembled WGS sequence"/>
</dbReference>
<evidence type="ECO:0000313" key="3">
    <source>
        <dbReference type="Proteomes" id="UP000264310"/>
    </source>
</evidence>
<gene>
    <name evidence="2" type="primary">tsaB</name>
    <name evidence="2" type="ORF">DYI37_13345</name>
</gene>
<dbReference type="PANTHER" id="PTHR11735:SF11">
    <property type="entry name" value="TRNA THREONYLCARBAMOYLADENOSINE BIOSYNTHESIS PROTEIN TSAB"/>
    <property type="match status" value="1"/>
</dbReference>
<keyword evidence="3" id="KW-1185">Reference proteome</keyword>
<reference evidence="2 3" key="1">
    <citation type="submission" date="2018-08" db="EMBL/GenBank/DDBJ databases">
        <title>Fulvimarina sp. 85, whole genome shotgun sequence.</title>
        <authorList>
            <person name="Tuo L."/>
        </authorList>
    </citation>
    <scope>NUCLEOTIDE SEQUENCE [LARGE SCALE GENOMIC DNA]</scope>
    <source>
        <strain evidence="2 3">85</strain>
    </source>
</reference>
<dbReference type="SUPFAM" id="SSF53067">
    <property type="entry name" value="Actin-like ATPase domain"/>
    <property type="match status" value="2"/>
</dbReference>
<dbReference type="InterPro" id="IPR000905">
    <property type="entry name" value="Gcp-like_dom"/>
</dbReference>
<dbReference type="GO" id="GO:0005829">
    <property type="term" value="C:cytosol"/>
    <property type="evidence" value="ECO:0007669"/>
    <property type="project" value="TreeGrafter"/>
</dbReference>
<dbReference type="GO" id="GO:0002949">
    <property type="term" value="P:tRNA threonylcarbamoyladenosine modification"/>
    <property type="evidence" value="ECO:0007669"/>
    <property type="project" value="InterPro"/>
</dbReference>
<accession>A0A371X138</accession>
<dbReference type="NCBIfam" id="TIGR03725">
    <property type="entry name" value="T6A_YeaZ"/>
    <property type="match status" value="1"/>
</dbReference>
<comment type="caution">
    <text evidence="2">The sequence shown here is derived from an EMBL/GenBank/DDBJ whole genome shotgun (WGS) entry which is preliminary data.</text>
</comment>
<dbReference type="EMBL" id="QURL01000005">
    <property type="protein sequence ID" value="RFC62933.1"/>
    <property type="molecule type" value="Genomic_DNA"/>
</dbReference>